<organism evidence="1 2">
    <name type="scientific">Flavobacterium palustre</name>
    <dbReference type="NCBI Taxonomy" id="1476463"/>
    <lineage>
        <taxon>Bacteria</taxon>
        <taxon>Pseudomonadati</taxon>
        <taxon>Bacteroidota</taxon>
        <taxon>Flavobacteriia</taxon>
        <taxon>Flavobacteriales</taxon>
        <taxon>Flavobacteriaceae</taxon>
        <taxon>Flavobacterium</taxon>
    </lineage>
</organism>
<evidence type="ECO:0000313" key="2">
    <source>
        <dbReference type="Proteomes" id="UP000658793"/>
    </source>
</evidence>
<evidence type="ECO:0008006" key="3">
    <source>
        <dbReference type="Google" id="ProtNLM"/>
    </source>
</evidence>
<comment type="caution">
    <text evidence="1">The sequence shown here is derived from an EMBL/GenBank/DDBJ whole genome shotgun (WGS) entry which is preliminary data.</text>
</comment>
<evidence type="ECO:0000313" key="1">
    <source>
        <dbReference type="EMBL" id="GGA84781.1"/>
    </source>
</evidence>
<gene>
    <name evidence="1" type="ORF">GCM10008015_26950</name>
</gene>
<proteinExistence type="predicted"/>
<sequence>MTMANLAQIYDWFMTGKKPTQAQFWASWGSFWNKEESIPQSAISNLSNTLNAKAEKAQFDAHKTAADAHQALFDLKQSLTDKGAQGGYAPLDEFTKLAAEYLNIVDDVVTGGSDSLLSAEQGKVLQGRIDGIMELLESDDINLDTVQEIVNAIKEVETSLETILVNDLTTGGTTKALTAEMGKSLKALIDGLESNKVDKVAFDNHVAKSKIYDIGQLQVFKKLALNHVDYLATQQPGDYCIGFVYNNAEELEFISADYLGGDITLKSSYDI</sequence>
<dbReference type="Pfam" id="PF22337">
    <property type="entry name" value="Phage_fiber_rpt"/>
    <property type="match status" value="2"/>
</dbReference>
<keyword evidence="2" id="KW-1185">Reference proteome</keyword>
<dbReference type="EMBL" id="BMGA01000008">
    <property type="protein sequence ID" value="GGA84781.1"/>
    <property type="molecule type" value="Genomic_DNA"/>
</dbReference>
<dbReference type="InterPro" id="IPR054500">
    <property type="entry name" value="Phage_fiber_rpt"/>
</dbReference>
<accession>A0ABQ1HQF8</accession>
<reference evidence="2" key="1">
    <citation type="journal article" date="2019" name="Int. J. Syst. Evol. Microbiol.">
        <title>The Global Catalogue of Microorganisms (GCM) 10K type strain sequencing project: providing services to taxonomists for standard genome sequencing and annotation.</title>
        <authorList>
            <consortium name="The Broad Institute Genomics Platform"/>
            <consortium name="The Broad Institute Genome Sequencing Center for Infectious Disease"/>
            <person name="Wu L."/>
            <person name="Ma J."/>
        </authorList>
    </citation>
    <scope>NUCLEOTIDE SEQUENCE [LARGE SCALE GENOMIC DNA]</scope>
    <source>
        <strain evidence="2">CGMCC 1.12811</strain>
    </source>
</reference>
<protein>
    <recommendedName>
        <fullName evidence="3">Phage protein</fullName>
    </recommendedName>
</protein>
<dbReference type="Proteomes" id="UP000658793">
    <property type="component" value="Unassembled WGS sequence"/>
</dbReference>
<name>A0ABQ1HQF8_9FLAO</name>